<proteinExistence type="predicted"/>
<dbReference type="EMBL" id="KY362373">
    <property type="protein sequence ID" value="AQX42292.1"/>
    <property type="molecule type" value="Genomic_DNA"/>
</dbReference>
<evidence type="ECO:0000313" key="1">
    <source>
        <dbReference type="EMBL" id="AQX42292.1"/>
    </source>
</evidence>
<protein>
    <submittedName>
        <fullName evidence="1">Phage related protein</fullName>
    </submittedName>
</protein>
<dbReference type="AlphaFoldDB" id="A0A1S6YBT0"/>
<name>A0A1S6YBT0_PSESY</name>
<keyword evidence="1" id="KW-0614">Plasmid</keyword>
<reference evidence="1" key="1">
    <citation type="submission" date="2016-12" db="EMBL/GenBank/DDBJ databases">
        <title>Complete sequence and comparative genomic analysis of eight native Pseudomonas syringae plasmids belonging to the pPT23A family.</title>
        <authorList>
            <person name="Gutierrez-Barranquero J.A."/>
        </authorList>
    </citation>
    <scope>NUCLEOTIDE SEQUENCE</scope>
    <source>
        <strain evidence="1">7B44</strain>
        <plasmid evidence="1">pPs7B44</plasmid>
    </source>
</reference>
<dbReference type="RefSeq" id="WP_025391071.1">
    <property type="nucleotide sequence ID" value="NZ_KY362373.1"/>
</dbReference>
<sequence>MAEVSKLVDFCGSSEKDIASFPPVIRDRVVYQLDLVKHGEDPSNFKPVKTVGPGVYEIKIRAKQGAFRVFYVANRAGVISVLHAFQKTTKKTEKRDIDLAKTRLKSQG</sequence>
<organism evidence="1">
    <name type="scientific">Pseudomonas syringae pv. syringae</name>
    <dbReference type="NCBI Taxonomy" id="321"/>
    <lineage>
        <taxon>Bacteria</taxon>
        <taxon>Pseudomonadati</taxon>
        <taxon>Pseudomonadota</taxon>
        <taxon>Gammaproteobacteria</taxon>
        <taxon>Pseudomonadales</taxon>
        <taxon>Pseudomonadaceae</taxon>
        <taxon>Pseudomonas</taxon>
        <taxon>Pseudomonas syringae</taxon>
    </lineage>
</organism>
<dbReference type="InterPro" id="IPR009241">
    <property type="entry name" value="HigB-like"/>
</dbReference>
<dbReference type="Pfam" id="PF05973">
    <property type="entry name" value="Gp49"/>
    <property type="match status" value="1"/>
</dbReference>
<geneLocation type="plasmid" evidence="1">
    <name>pPs7B44</name>
</geneLocation>
<accession>A0A1S6YBT0</accession>